<evidence type="ECO:0000313" key="2">
    <source>
        <dbReference type="Proteomes" id="UP000324222"/>
    </source>
</evidence>
<proteinExistence type="predicted"/>
<reference evidence="1 2" key="1">
    <citation type="submission" date="2019-05" db="EMBL/GenBank/DDBJ databases">
        <title>Another draft genome of Portunus trituberculatus and its Hox gene families provides insights of decapod evolution.</title>
        <authorList>
            <person name="Jeong J.-H."/>
            <person name="Song I."/>
            <person name="Kim S."/>
            <person name="Choi T."/>
            <person name="Kim D."/>
            <person name="Ryu S."/>
            <person name="Kim W."/>
        </authorList>
    </citation>
    <scope>NUCLEOTIDE SEQUENCE [LARGE SCALE GENOMIC DNA]</scope>
    <source>
        <tissue evidence="1">Muscle</tissue>
    </source>
</reference>
<gene>
    <name evidence="1" type="ORF">E2C01_021818</name>
</gene>
<dbReference type="Proteomes" id="UP000324222">
    <property type="component" value="Unassembled WGS sequence"/>
</dbReference>
<accession>A0A5B7E3S2</accession>
<evidence type="ECO:0000313" key="1">
    <source>
        <dbReference type="EMBL" id="MPC28610.1"/>
    </source>
</evidence>
<organism evidence="1 2">
    <name type="scientific">Portunus trituberculatus</name>
    <name type="common">Swimming crab</name>
    <name type="synonym">Neptunus trituberculatus</name>
    <dbReference type="NCBI Taxonomy" id="210409"/>
    <lineage>
        <taxon>Eukaryota</taxon>
        <taxon>Metazoa</taxon>
        <taxon>Ecdysozoa</taxon>
        <taxon>Arthropoda</taxon>
        <taxon>Crustacea</taxon>
        <taxon>Multicrustacea</taxon>
        <taxon>Malacostraca</taxon>
        <taxon>Eumalacostraca</taxon>
        <taxon>Eucarida</taxon>
        <taxon>Decapoda</taxon>
        <taxon>Pleocyemata</taxon>
        <taxon>Brachyura</taxon>
        <taxon>Eubrachyura</taxon>
        <taxon>Portunoidea</taxon>
        <taxon>Portunidae</taxon>
        <taxon>Portuninae</taxon>
        <taxon>Portunus</taxon>
    </lineage>
</organism>
<dbReference type="AlphaFoldDB" id="A0A5B7E3S2"/>
<protein>
    <submittedName>
        <fullName evidence="1">Uncharacterized protein</fullName>
    </submittedName>
</protein>
<dbReference type="EMBL" id="VSRR010001941">
    <property type="protein sequence ID" value="MPC28610.1"/>
    <property type="molecule type" value="Genomic_DNA"/>
</dbReference>
<comment type="caution">
    <text evidence="1">The sequence shown here is derived from an EMBL/GenBank/DDBJ whole genome shotgun (WGS) entry which is preliminary data.</text>
</comment>
<name>A0A5B7E3S2_PORTR</name>
<sequence>MGWGDEGGLAEEGYLEVGSEPFGLRDVGGISVAARDLRSTWVLRFSNSQSAPSDCRKQSQIKTNMLKMWSPGVEKMLELTQPDGSFLIQAETEAQALCQLLDLNSRPLPINPDTTLNTCFKFETEVAALCHNLDLILRAARIEAKQQGLTPTPIS</sequence>
<keyword evidence="2" id="KW-1185">Reference proteome</keyword>